<evidence type="ECO:0000313" key="1">
    <source>
        <dbReference type="EMBL" id="MBD1425128.1"/>
    </source>
</evidence>
<comment type="caution">
    <text evidence="1">The sequence shown here is derived from an EMBL/GenBank/DDBJ whole genome shotgun (WGS) entry which is preliminary data.</text>
</comment>
<reference evidence="1 2" key="1">
    <citation type="submission" date="2020-08" db="EMBL/GenBank/DDBJ databases">
        <title>Sphingobacterium sp. DN00404 isolated from aquaculture water.</title>
        <authorList>
            <person name="Zhang M."/>
        </authorList>
    </citation>
    <scope>NUCLEOTIDE SEQUENCE [LARGE SCALE GENOMIC DNA]</scope>
    <source>
        <strain evidence="1 2">KCTC 32294</strain>
    </source>
</reference>
<keyword evidence="2" id="KW-1185">Reference proteome</keyword>
<organism evidence="1 2">
    <name type="scientific">Sphingobacterium arenae</name>
    <dbReference type="NCBI Taxonomy" id="1280598"/>
    <lineage>
        <taxon>Bacteria</taxon>
        <taxon>Pseudomonadati</taxon>
        <taxon>Bacteroidota</taxon>
        <taxon>Sphingobacteriia</taxon>
        <taxon>Sphingobacteriales</taxon>
        <taxon>Sphingobacteriaceae</taxon>
        <taxon>Sphingobacterium</taxon>
    </lineage>
</organism>
<protein>
    <submittedName>
        <fullName evidence="1">Uncharacterized protein</fullName>
    </submittedName>
</protein>
<name>A0ABR7Y1H3_9SPHI</name>
<dbReference type="EMBL" id="JACNYK010000001">
    <property type="protein sequence ID" value="MBD1425128.1"/>
    <property type="molecule type" value="Genomic_DNA"/>
</dbReference>
<dbReference type="Proteomes" id="UP000606494">
    <property type="component" value="Unassembled WGS sequence"/>
</dbReference>
<proteinExistence type="predicted"/>
<evidence type="ECO:0000313" key="2">
    <source>
        <dbReference type="Proteomes" id="UP000606494"/>
    </source>
</evidence>
<accession>A0ABR7Y1H3</accession>
<gene>
    <name evidence="1" type="ORF">H8B17_05980</name>
</gene>
<dbReference type="RefSeq" id="WP_190308209.1">
    <property type="nucleotide sequence ID" value="NZ_JACNYK010000001.1"/>
</dbReference>
<sequence length="48" mass="5468">MSMPARNIFSLSDGLLILFRDFVVDYMDIAVKADGMFHLSGDKWIMSL</sequence>